<evidence type="ECO:0000313" key="7">
    <source>
        <dbReference type="Proteomes" id="UP000595512"/>
    </source>
</evidence>
<evidence type="ECO:0000256" key="1">
    <source>
        <dbReference type="ARBA" id="ARBA00022722"/>
    </source>
</evidence>
<sequence>MLSTKKNKHYLFLIFVSLFLISSFLVGCDALANKERISTASSIPKNTISAKVKRVVDGDTVKVILEGKEETVRMILIDTPETKHPRIGVQPFGPEASNFTKKMLTNKSIELEMDVQERDKYGRLLAYIWLDGKMFNRILLEKGLARVAIFPPNTKYVDDFERIQDKARQKEIGIWSIENYATDRGFNSSGLPPVSSRSSKEHSSGCKIKGNINSRGKKIYHLPNGQYYQQTKAEAWFCSEKEAKEAGYRKSQR</sequence>
<dbReference type="GO" id="GO:0016787">
    <property type="term" value="F:hydrolase activity"/>
    <property type="evidence" value="ECO:0007669"/>
    <property type="project" value="UniProtKB-KW"/>
</dbReference>
<gene>
    <name evidence="6" type="ORF">JGZ69_20645</name>
</gene>
<dbReference type="PANTHER" id="PTHR12302">
    <property type="entry name" value="EBNA2 BINDING PROTEIN P100"/>
    <property type="match status" value="1"/>
</dbReference>
<feature type="domain" description="TNase-like" evidence="5">
    <location>
        <begin position="46"/>
        <end position="177"/>
    </location>
</feature>
<dbReference type="Pfam" id="PF00565">
    <property type="entry name" value="SNase"/>
    <property type="match status" value="1"/>
</dbReference>
<accession>A0AB37HJE0</accession>
<dbReference type="AlphaFoldDB" id="A0AB37HJE0"/>
<reference evidence="6 7" key="1">
    <citation type="submission" date="2020-12" db="EMBL/GenBank/DDBJ databases">
        <title>Taxonomic evaluation of the Bacillus sporothermodurans group of bacteria based on whole genome sequences.</title>
        <authorList>
            <person name="Fiedler G."/>
            <person name="Herbstmann A.-D."/>
            <person name="Doll E."/>
            <person name="Wenning M."/>
            <person name="Brinks E."/>
            <person name="Kabisch J."/>
            <person name="Breitenwieser F."/>
            <person name="Lappann M."/>
            <person name="Boehnlein C."/>
            <person name="Franz C."/>
        </authorList>
    </citation>
    <scope>NUCLEOTIDE SEQUENCE [LARGE SCALE GENOMIC DNA]</scope>
    <source>
        <strain evidence="6 7">DSM 10599</strain>
    </source>
</reference>
<dbReference type="InterPro" id="IPR016071">
    <property type="entry name" value="Staphylococal_nuclease_OB-fold"/>
</dbReference>
<dbReference type="GO" id="GO:0004519">
    <property type="term" value="F:endonuclease activity"/>
    <property type="evidence" value="ECO:0007669"/>
    <property type="project" value="UniProtKB-KW"/>
</dbReference>
<dbReference type="PROSITE" id="PS01284">
    <property type="entry name" value="TNASE_2"/>
    <property type="match status" value="1"/>
</dbReference>
<dbReference type="InterPro" id="IPR035437">
    <property type="entry name" value="SNase_OB-fold_sf"/>
</dbReference>
<feature type="region of interest" description="Disordered" evidence="4">
    <location>
        <begin position="188"/>
        <end position="207"/>
    </location>
</feature>
<dbReference type="PROSITE" id="PS50830">
    <property type="entry name" value="TNASE_3"/>
    <property type="match status" value="1"/>
</dbReference>
<dbReference type="Proteomes" id="UP000595512">
    <property type="component" value="Chromosome"/>
</dbReference>
<dbReference type="PANTHER" id="PTHR12302:SF3">
    <property type="entry name" value="SERINE_THREONINE-PROTEIN KINASE 31"/>
    <property type="match status" value="1"/>
</dbReference>
<keyword evidence="2" id="KW-0255">Endonuclease</keyword>
<dbReference type="PROSITE" id="PS01123">
    <property type="entry name" value="TNASE_1"/>
    <property type="match status" value="1"/>
</dbReference>
<evidence type="ECO:0000313" key="6">
    <source>
        <dbReference type="EMBL" id="QQX25086.1"/>
    </source>
</evidence>
<organism evidence="6 7">
    <name type="scientific">Heyndrickxia sporothermodurans</name>
    <dbReference type="NCBI Taxonomy" id="46224"/>
    <lineage>
        <taxon>Bacteria</taxon>
        <taxon>Bacillati</taxon>
        <taxon>Bacillota</taxon>
        <taxon>Bacilli</taxon>
        <taxon>Bacillales</taxon>
        <taxon>Bacillaceae</taxon>
        <taxon>Heyndrickxia</taxon>
    </lineage>
</organism>
<feature type="compositionally biased region" description="Low complexity" evidence="4">
    <location>
        <begin position="188"/>
        <end position="197"/>
    </location>
</feature>
<protein>
    <submittedName>
        <fullName evidence="6">Thermonuclease family protein</fullName>
    </submittedName>
</protein>
<dbReference type="CDD" id="cd00175">
    <property type="entry name" value="SNc"/>
    <property type="match status" value="1"/>
</dbReference>
<evidence type="ECO:0000256" key="2">
    <source>
        <dbReference type="ARBA" id="ARBA00022759"/>
    </source>
</evidence>
<dbReference type="SUPFAM" id="SSF50199">
    <property type="entry name" value="Staphylococcal nuclease"/>
    <property type="match status" value="1"/>
</dbReference>
<dbReference type="GO" id="GO:0003676">
    <property type="term" value="F:nucleic acid binding"/>
    <property type="evidence" value="ECO:0007669"/>
    <property type="project" value="InterPro"/>
</dbReference>
<proteinExistence type="predicted"/>
<dbReference type="Gene3D" id="2.40.50.90">
    <property type="match status" value="1"/>
</dbReference>
<dbReference type="KEGG" id="hspo:JGZ69_20645"/>
<dbReference type="SMART" id="SM00318">
    <property type="entry name" value="SNc"/>
    <property type="match status" value="1"/>
</dbReference>
<dbReference type="PROSITE" id="PS51257">
    <property type="entry name" value="PROKAR_LIPOPROTEIN"/>
    <property type="match status" value="1"/>
</dbReference>
<dbReference type="EMBL" id="CP066701">
    <property type="protein sequence ID" value="QQX25086.1"/>
    <property type="molecule type" value="Genomic_DNA"/>
</dbReference>
<name>A0AB37HJE0_9BACI</name>
<evidence type="ECO:0000256" key="4">
    <source>
        <dbReference type="SAM" id="MobiDB-lite"/>
    </source>
</evidence>
<evidence type="ECO:0000259" key="5">
    <source>
        <dbReference type="PROSITE" id="PS50830"/>
    </source>
</evidence>
<dbReference type="InterPro" id="IPR002071">
    <property type="entry name" value="Thermonucl_AS"/>
</dbReference>
<keyword evidence="1" id="KW-0540">Nuclease</keyword>
<evidence type="ECO:0000256" key="3">
    <source>
        <dbReference type="ARBA" id="ARBA00022801"/>
    </source>
</evidence>
<keyword evidence="3" id="KW-0378">Hydrolase</keyword>
<dbReference type="RefSeq" id="WP_107921101.1">
    <property type="nucleotide sequence ID" value="NZ_CP066701.1"/>
</dbReference>